<sequence>MPQMAPIWWLSLSLIFIFSLIMFFAFIYFLKIYNFDIQTKIQLSNMNWLW</sequence>
<keyword evidence="1" id="KW-0812">Transmembrane</keyword>
<reference evidence="2" key="1">
    <citation type="journal article" date="2020" name="Mitochondrial DNA Part B Resour">
        <title>Complete mitochondrial genome of Ghauriana sinensis (Hemiptera: Cicadellidae: Typhlocybinae).</title>
        <authorList>
            <person name="Shi R."/>
            <person name="Yu X.-F."/>
            <person name="Yang M.-F."/>
        </authorList>
    </citation>
    <scope>NUCLEOTIDE SEQUENCE</scope>
</reference>
<dbReference type="EMBL" id="MN699874">
    <property type="protein sequence ID" value="QJD07214.1"/>
    <property type="molecule type" value="Genomic_DNA"/>
</dbReference>
<name>A0A6M3R5U4_9HEMI</name>
<feature type="transmembrane region" description="Helical" evidence="1">
    <location>
        <begin position="6"/>
        <end position="30"/>
    </location>
</feature>
<keyword evidence="1" id="KW-1133">Transmembrane helix</keyword>
<evidence type="ECO:0000313" key="2">
    <source>
        <dbReference type="EMBL" id="QJD07214.1"/>
    </source>
</evidence>
<dbReference type="AlphaFoldDB" id="A0A6M3R5U4"/>
<protein>
    <submittedName>
        <fullName evidence="2">ATP synthase F0 subunit 8</fullName>
    </submittedName>
</protein>
<keyword evidence="1" id="KW-0472">Membrane</keyword>
<evidence type="ECO:0000256" key="1">
    <source>
        <dbReference type="SAM" id="Phobius"/>
    </source>
</evidence>
<proteinExistence type="predicted"/>
<geneLocation type="mitochondrion" evidence="2"/>
<gene>
    <name evidence="2" type="primary">ATP8</name>
</gene>
<keyword evidence="2" id="KW-0496">Mitochondrion</keyword>
<accession>A0A6M3R5U4</accession>
<organism evidence="2">
    <name type="scientific">Ghauriana sinensis</name>
    <dbReference type="NCBI Taxonomy" id="2729071"/>
    <lineage>
        <taxon>Eukaryota</taxon>
        <taxon>Metazoa</taxon>
        <taxon>Ecdysozoa</taxon>
        <taxon>Arthropoda</taxon>
        <taxon>Hexapoda</taxon>
        <taxon>Insecta</taxon>
        <taxon>Pterygota</taxon>
        <taxon>Neoptera</taxon>
        <taxon>Paraneoptera</taxon>
        <taxon>Hemiptera</taxon>
        <taxon>Auchenorrhyncha</taxon>
        <taxon>Membracoidea</taxon>
        <taxon>Cicadellidae</taxon>
        <taxon>Typhlocybinae</taxon>
        <taxon>Empoascini</taxon>
        <taxon>Ghauriana</taxon>
    </lineage>
</organism>